<feature type="region of interest" description="Disordered" evidence="2">
    <location>
        <begin position="1"/>
        <end position="33"/>
    </location>
</feature>
<dbReference type="Proteomes" id="UP001359485">
    <property type="component" value="Unassembled WGS sequence"/>
</dbReference>
<keyword evidence="4" id="KW-1185">Reference proteome</keyword>
<evidence type="ECO:0000256" key="2">
    <source>
        <dbReference type="SAM" id="MobiDB-lite"/>
    </source>
</evidence>
<evidence type="ECO:0000313" key="3">
    <source>
        <dbReference type="EMBL" id="KAK6633447.1"/>
    </source>
</evidence>
<reference evidence="3 4" key="1">
    <citation type="submission" date="2023-09" db="EMBL/GenBank/DDBJ databases">
        <title>Genomes of two closely related lineages of the louse Polyplax serrata with different host specificities.</title>
        <authorList>
            <person name="Martinu J."/>
            <person name="Tarabai H."/>
            <person name="Stefka J."/>
            <person name="Hypsa V."/>
        </authorList>
    </citation>
    <scope>NUCLEOTIDE SEQUENCE [LARGE SCALE GENOMIC DNA]</scope>
    <source>
        <strain evidence="3">98ZLc_SE</strain>
    </source>
</reference>
<comment type="caution">
    <text evidence="3">The sequence shown here is derived from an EMBL/GenBank/DDBJ whole genome shotgun (WGS) entry which is preliminary data.</text>
</comment>
<accession>A0ABR1B3H7</accession>
<protein>
    <submittedName>
        <fullName evidence="3">Uncharacterized protein</fullName>
    </submittedName>
</protein>
<sequence>MHLKKTSSRRDTVEDVVKETENHKLETEEGQKKAQSLFSKKFMEYLHAKKSNQNVNIKKNPSKSYDLNSYHAHKEYLSSDETSEASCSSWKTNKKSRKKMKAKTASHHSLTFDYACRSKLTQCNLIEETEEIMISEDLKPFLMNMTILLQELRQSWNDSSEYESVYNLISKITILISEFGRRHITEIEPEKRGEHFKTLEKTMGAILSLINEYKKSSTFDFDNGIREYKKIEKELAVKTQQVEDARTILAMEEEELKIDHFPSDIELKVKNSILNNERLKAQIKFNQARIKKYKKSLVEKEWAKHKLNNEIVHLKKKISKTDLTDDTESYAKSIASADVSLKSRVYQKDAGSNFKSPRQKKDKK</sequence>
<feature type="compositionally biased region" description="Basic and acidic residues" evidence="2">
    <location>
        <begin position="8"/>
        <end position="32"/>
    </location>
</feature>
<proteinExistence type="predicted"/>
<organism evidence="3 4">
    <name type="scientific">Polyplax serrata</name>
    <name type="common">Common mouse louse</name>
    <dbReference type="NCBI Taxonomy" id="468196"/>
    <lineage>
        <taxon>Eukaryota</taxon>
        <taxon>Metazoa</taxon>
        <taxon>Ecdysozoa</taxon>
        <taxon>Arthropoda</taxon>
        <taxon>Hexapoda</taxon>
        <taxon>Insecta</taxon>
        <taxon>Pterygota</taxon>
        <taxon>Neoptera</taxon>
        <taxon>Paraneoptera</taxon>
        <taxon>Psocodea</taxon>
        <taxon>Troctomorpha</taxon>
        <taxon>Phthiraptera</taxon>
        <taxon>Anoplura</taxon>
        <taxon>Polyplacidae</taxon>
        <taxon>Polyplax</taxon>
    </lineage>
</organism>
<keyword evidence="1" id="KW-0175">Coiled coil</keyword>
<dbReference type="EMBL" id="JAWJWF010000004">
    <property type="protein sequence ID" value="KAK6633447.1"/>
    <property type="molecule type" value="Genomic_DNA"/>
</dbReference>
<name>A0ABR1B3H7_POLSC</name>
<feature type="coiled-coil region" evidence="1">
    <location>
        <begin position="276"/>
        <end position="310"/>
    </location>
</feature>
<gene>
    <name evidence="3" type="ORF">RUM44_004054</name>
</gene>
<evidence type="ECO:0000256" key="1">
    <source>
        <dbReference type="SAM" id="Coils"/>
    </source>
</evidence>
<evidence type="ECO:0000313" key="4">
    <source>
        <dbReference type="Proteomes" id="UP001359485"/>
    </source>
</evidence>